<dbReference type="InterPro" id="IPR023139">
    <property type="entry name" value="PBDC1-like_dom_sf"/>
</dbReference>
<feature type="compositionally biased region" description="Pro residues" evidence="7">
    <location>
        <begin position="1329"/>
        <end position="1342"/>
    </location>
</feature>
<dbReference type="PROSITE" id="PS00211">
    <property type="entry name" value="ABC_TRANSPORTER_1"/>
    <property type="match status" value="1"/>
</dbReference>
<feature type="transmembrane region" description="Helical" evidence="8">
    <location>
        <begin position="313"/>
        <end position="335"/>
    </location>
</feature>
<evidence type="ECO:0000256" key="3">
    <source>
        <dbReference type="ARBA" id="ARBA00022741"/>
    </source>
</evidence>
<evidence type="ECO:0000256" key="7">
    <source>
        <dbReference type="SAM" id="MobiDB-lite"/>
    </source>
</evidence>
<feature type="compositionally biased region" description="Polar residues" evidence="7">
    <location>
        <begin position="788"/>
        <end position="799"/>
    </location>
</feature>
<feature type="domain" description="ABC transmembrane type-1" evidence="10">
    <location>
        <begin position="169"/>
        <end position="459"/>
    </location>
</feature>
<dbReference type="Gene3D" id="1.20.1560.10">
    <property type="entry name" value="ABC transporter type 1, transmembrane domain"/>
    <property type="match status" value="2"/>
</dbReference>
<keyword evidence="5 8" id="KW-1133">Transmembrane helix</keyword>
<evidence type="ECO:0000256" key="6">
    <source>
        <dbReference type="ARBA" id="ARBA00023136"/>
    </source>
</evidence>
<dbReference type="SUPFAM" id="SSF90123">
    <property type="entry name" value="ABC transporter transmembrane region"/>
    <property type="match status" value="2"/>
</dbReference>
<dbReference type="EMBL" id="QJNS01000016">
    <property type="protein sequence ID" value="RYO93752.1"/>
    <property type="molecule type" value="Genomic_DNA"/>
</dbReference>
<evidence type="ECO:0000313" key="11">
    <source>
        <dbReference type="EMBL" id="RYO93752.1"/>
    </source>
</evidence>
<dbReference type="Gene3D" id="1.10.3560.10">
    <property type="entry name" value="yst0336 like domain"/>
    <property type="match status" value="1"/>
</dbReference>
<keyword evidence="4" id="KW-0067">ATP-binding</keyword>
<evidence type="ECO:0000256" key="1">
    <source>
        <dbReference type="ARBA" id="ARBA00004141"/>
    </source>
</evidence>
<proteinExistence type="predicted"/>
<keyword evidence="6 8" id="KW-0472">Membrane</keyword>
<dbReference type="Pfam" id="PF04669">
    <property type="entry name" value="PBDC1"/>
    <property type="match status" value="1"/>
</dbReference>
<evidence type="ECO:0000256" key="8">
    <source>
        <dbReference type="SAM" id="Phobius"/>
    </source>
</evidence>
<reference evidence="11 12" key="1">
    <citation type="submission" date="2018-06" db="EMBL/GenBank/DDBJ databases">
        <title>Complete Genomes of Monosporascus.</title>
        <authorList>
            <person name="Robinson A.J."/>
            <person name="Natvig D.O."/>
        </authorList>
    </citation>
    <scope>NUCLEOTIDE SEQUENCE [LARGE SCALE GENOMIC DNA]</scope>
    <source>
        <strain evidence="11 12">CBS 609.92</strain>
    </source>
</reference>
<comment type="subcellular location">
    <subcellularLocation>
        <location evidence="1">Membrane</location>
        <topology evidence="1">Multi-pass membrane protein</topology>
    </subcellularLocation>
</comment>
<feature type="transmembrane region" description="Helical" evidence="8">
    <location>
        <begin position="1152"/>
        <end position="1176"/>
    </location>
</feature>
<dbReference type="CDD" id="cd18577">
    <property type="entry name" value="ABC_6TM_Pgp_ABCB1_D1_like"/>
    <property type="match status" value="1"/>
</dbReference>
<feature type="transmembrane region" description="Helical" evidence="8">
    <location>
        <begin position="1043"/>
        <end position="1066"/>
    </location>
</feature>
<dbReference type="PANTHER" id="PTHR43394">
    <property type="entry name" value="ATP-DEPENDENT PERMEASE MDL1, MITOCHONDRIAL"/>
    <property type="match status" value="1"/>
</dbReference>
<evidence type="ECO:0000259" key="9">
    <source>
        <dbReference type="PROSITE" id="PS50893"/>
    </source>
</evidence>
<evidence type="ECO:0000256" key="2">
    <source>
        <dbReference type="ARBA" id="ARBA00022692"/>
    </source>
</evidence>
<keyword evidence="12" id="KW-1185">Reference proteome</keyword>
<keyword evidence="3" id="KW-0547">Nucleotide-binding</keyword>
<evidence type="ECO:0000259" key="10">
    <source>
        <dbReference type="PROSITE" id="PS50929"/>
    </source>
</evidence>
<dbReference type="Pfam" id="PF00005">
    <property type="entry name" value="ABC_tran"/>
    <property type="match status" value="2"/>
</dbReference>
<dbReference type="PROSITE" id="PS50893">
    <property type="entry name" value="ABC_TRANSPORTER_2"/>
    <property type="match status" value="2"/>
</dbReference>
<feature type="region of interest" description="Disordered" evidence="7">
    <location>
        <begin position="787"/>
        <end position="897"/>
    </location>
</feature>
<feature type="transmembrane region" description="Helical" evidence="8">
    <location>
        <begin position="214"/>
        <end position="237"/>
    </location>
</feature>
<dbReference type="PANTHER" id="PTHR43394:SF15">
    <property type="entry name" value="ALPHA-FACTOR-TRANSPORTING ATPASE"/>
    <property type="match status" value="1"/>
</dbReference>
<dbReference type="Pfam" id="PF00664">
    <property type="entry name" value="ABC_membrane"/>
    <property type="match status" value="2"/>
</dbReference>
<dbReference type="InterPro" id="IPR027417">
    <property type="entry name" value="P-loop_NTPase"/>
</dbReference>
<sequence>MALSGPTPQNFDAENADNLEDIEKQFSVKAVQHLETYWAILQKVKGSTLRLTKFDEEIYEHLKRDFPDFDPAETINEDEMKSKAGKERWRNFMMAYEKKVDDYNFGTILRTNPKFEYEQDTTIFVPRRQSNQYGKDATPTGPPSTPQSASSFKHLFSFTTWRHCGILSLGFVSALVVGGLKTALAIILGKVFLAISEFGSGTVAGPETLSRMSLWCLVLAVSGGAGWLSNFAFMFAWSTFGEQQARSVRVRMFSVLLGKDMAWFDCQEDGIASLLVRMQTQTREVQTAASQALGSLSLESATAVGNLLVAFYFSWRLTLVLLATAPVSFAVLKFLGRHLKPAIQAQKQELSRASKYATAAIAAIDLVKVFNGADHETWQYSQSVRRSMRHYLVQARANAYRLGYVKMWIECMFVVGFYCGVVLVNEGASPGDVMTTFYAALAALQAVQNSVPMYLLLAKGMSAAQELSQITGDEIQNGRKACRMRGTHKPKTCAGDIEINAVTFAYPSNPSIPVLKNASFYFPAGELCFIVGKSGSGKSTLGNLLVKFYEPQAGSIFLDGRGLQTLDDGWVRRNVMLVQQQHASVLFDDTLFANVALGHRSPSPAGQKVQTACDAALLQSTVASLPHGLDTRVGPSAAGAHDLSAGQKQRVALARARLRNAPVLVLDEVTSGLDPLGSSLIMEGIRHWRRGRTTVVVTHEVAHIQDGDFVYVMDRGRVVQQGLRRELVEYAHGAFAQMVAASAQKEAEMMVSYGQDEHVLTDIRTNTFLNFSRPLSARSQRSLRLSTHESFQGCRNQGVESRRSASKVANTHSLVQKQRTSALAHATTNNPRLQGVKRAIGSVSGRKSKRRGPLDQNSADRELDGALRNSRNDPKQSEKLDARGARGTTHGKQPEQVEKQTIGETVSLFAIYKTIWPSLQPKEHVFIVFGLLMCIIVATSVPAFSIVFANLLSALYQHDIEARLVPARKWSLYLFLVAVVGSLATITGHYLLDWAGQAWVNTLRRRGLSRTLRQPRTWFDMPEHAPLHIASCMDRGADELRGLVSRFAPLLLIAALTTTGSALWALLISWRLAVVGLLAGAPALAASARGYAAVSQRWEVRRADASRHTGAVAAEVLTHVRVVRALAVEGFFGHRHAASADRVFRVGVRGAAWCALAFGAWQAALWFMMALTFWWAGVLLADRGQITAEALLQVVNLLVLGFSNASMMLNSVPAVAAAKETAAQLLYFANLPVHEAPPRSVSGEWGMVRRNQKRKIVSPFPISMNGLNFRYPSNPGVEVLRGITLDIEANTSTAIVGSSGCGKSTIISLLLGLYMPDPPRNSNSSLYPTPSPASPQQPPAPPLTFAGIPVHAMDPHSLRAHLSYVPQTPCLFQCSVASNIFYGLPETSPLRTPRNLVRAARAAGIHDYVTSLPGGYGTRLGDGGGLALSGGQAQRVCIARALARRPRVLILDEPTSALDGEAAEDVGRVLRELVRCARDGGNGVDVYSDGSGNEDWRGSVASRATAREKRAGFSVVLVTHNKELMRVVDRIVVVDQGRIAEIGGYDDLCRKGGSFAELVKG</sequence>
<evidence type="ECO:0008006" key="13">
    <source>
        <dbReference type="Google" id="ProtNLM"/>
    </source>
</evidence>
<dbReference type="Gene3D" id="3.40.50.300">
    <property type="entry name" value="P-loop containing nucleotide triphosphate hydrolases"/>
    <property type="match status" value="2"/>
</dbReference>
<dbReference type="SUPFAM" id="SSF52540">
    <property type="entry name" value="P-loop containing nucleoside triphosphate hydrolases"/>
    <property type="match status" value="3"/>
</dbReference>
<evidence type="ECO:0000313" key="12">
    <source>
        <dbReference type="Proteomes" id="UP000294003"/>
    </source>
</evidence>
<dbReference type="Proteomes" id="UP000294003">
    <property type="component" value="Unassembled WGS sequence"/>
</dbReference>
<dbReference type="CDD" id="cd18578">
    <property type="entry name" value="ABC_6TM_Pgp_ABCB1_D2_like"/>
    <property type="match status" value="1"/>
</dbReference>
<name>A0ABY0HL10_9PEZI</name>
<feature type="region of interest" description="Disordered" evidence="7">
    <location>
        <begin position="1321"/>
        <end position="1346"/>
    </location>
</feature>
<dbReference type="InterPro" id="IPR003439">
    <property type="entry name" value="ABC_transporter-like_ATP-bd"/>
</dbReference>
<dbReference type="InterPro" id="IPR003593">
    <property type="entry name" value="AAA+_ATPase"/>
</dbReference>
<feature type="transmembrane region" description="Helical" evidence="8">
    <location>
        <begin position="925"/>
        <end position="952"/>
    </location>
</feature>
<dbReference type="InterPro" id="IPR017871">
    <property type="entry name" value="ABC_transporter-like_CS"/>
</dbReference>
<dbReference type="PROSITE" id="PS50929">
    <property type="entry name" value="ABC_TM1F"/>
    <property type="match status" value="2"/>
</dbReference>
<feature type="domain" description="ABC transmembrane type-1" evidence="10">
    <location>
        <begin position="928"/>
        <end position="1217"/>
    </location>
</feature>
<keyword evidence="2 8" id="KW-0812">Transmembrane</keyword>
<protein>
    <recommendedName>
        <fullName evidence="13">ABC transporter domain-containing protein</fullName>
    </recommendedName>
</protein>
<feature type="domain" description="ABC transporter" evidence="9">
    <location>
        <begin position="497"/>
        <end position="740"/>
    </location>
</feature>
<gene>
    <name evidence="11" type="ORF">DL762_000957</name>
</gene>
<feature type="compositionally biased region" description="Polar residues" evidence="7">
    <location>
        <begin position="807"/>
        <end position="832"/>
    </location>
</feature>
<dbReference type="InterPro" id="IPR011527">
    <property type="entry name" value="ABC1_TM_dom"/>
</dbReference>
<feature type="transmembrane region" description="Helical" evidence="8">
    <location>
        <begin position="1072"/>
        <end position="1092"/>
    </location>
</feature>
<evidence type="ECO:0000256" key="4">
    <source>
        <dbReference type="ARBA" id="ARBA00022840"/>
    </source>
</evidence>
<accession>A0ABY0HL10</accession>
<dbReference type="InterPro" id="IPR039421">
    <property type="entry name" value="Type_1_exporter"/>
</dbReference>
<dbReference type="InterPro" id="IPR036640">
    <property type="entry name" value="ABC1_TM_sf"/>
</dbReference>
<dbReference type="InterPro" id="IPR021148">
    <property type="entry name" value="Polysacc_synth_dom"/>
</dbReference>
<organism evidence="11 12">
    <name type="scientific">Monosporascus cannonballus</name>
    <dbReference type="NCBI Taxonomy" id="155416"/>
    <lineage>
        <taxon>Eukaryota</taxon>
        <taxon>Fungi</taxon>
        <taxon>Dikarya</taxon>
        <taxon>Ascomycota</taxon>
        <taxon>Pezizomycotina</taxon>
        <taxon>Sordariomycetes</taxon>
        <taxon>Xylariomycetidae</taxon>
        <taxon>Xylariales</taxon>
        <taxon>Xylariales incertae sedis</taxon>
        <taxon>Monosporascus</taxon>
    </lineage>
</organism>
<comment type="caution">
    <text evidence="11">The sequence shown here is derived from an EMBL/GenBank/DDBJ whole genome shotgun (WGS) entry which is preliminary data.</text>
</comment>
<dbReference type="SMART" id="SM00382">
    <property type="entry name" value="AAA"/>
    <property type="match status" value="2"/>
</dbReference>
<feature type="transmembrane region" description="Helical" evidence="8">
    <location>
        <begin position="972"/>
        <end position="992"/>
    </location>
</feature>
<feature type="domain" description="ABC transporter" evidence="9">
    <location>
        <begin position="1262"/>
        <end position="1561"/>
    </location>
</feature>
<evidence type="ECO:0000256" key="5">
    <source>
        <dbReference type="ARBA" id="ARBA00022989"/>
    </source>
</evidence>
<feature type="transmembrane region" description="Helical" evidence="8">
    <location>
        <begin position="166"/>
        <end position="193"/>
    </location>
</feature>
<feature type="compositionally biased region" description="Basic and acidic residues" evidence="7">
    <location>
        <begin position="858"/>
        <end position="884"/>
    </location>
</feature>
<feature type="transmembrane region" description="Helical" evidence="8">
    <location>
        <begin position="404"/>
        <end position="424"/>
    </location>
</feature>